<dbReference type="PANTHER" id="PTHR47225">
    <property type="entry name" value="EF-HAND CALCIUM-BINDING DOMAIN-CONTAINING PROTEIN 12"/>
    <property type="match status" value="1"/>
</dbReference>
<keyword evidence="5" id="KW-1185">Reference proteome</keyword>
<dbReference type="PANTHER" id="PTHR47225:SF1">
    <property type="entry name" value="EF-HAND CALCIUM-BINDING DOMAIN-CONTAINING PROTEIN 12"/>
    <property type="match status" value="1"/>
</dbReference>
<evidence type="ECO:0000259" key="3">
    <source>
        <dbReference type="PROSITE" id="PS50222"/>
    </source>
</evidence>
<proteinExistence type="predicted"/>
<gene>
    <name evidence="4" type="ORF">KUTeg_024839</name>
</gene>
<dbReference type="PROSITE" id="PS00018">
    <property type="entry name" value="EF_HAND_1"/>
    <property type="match status" value="1"/>
</dbReference>
<accession>A0ABQ9DYJ7</accession>
<evidence type="ECO:0000256" key="1">
    <source>
        <dbReference type="ARBA" id="ARBA00022837"/>
    </source>
</evidence>
<comment type="caution">
    <text evidence="4">The sequence shown here is derived from an EMBL/GenBank/DDBJ whole genome shotgun (WGS) entry which is preliminary data.</text>
</comment>
<feature type="domain" description="EF-hand" evidence="3">
    <location>
        <begin position="111"/>
        <end position="146"/>
    </location>
</feature>
<dbReference type="Proteomes" id="UP001217089">
    <property type="component" value="Unassembled WGS sequence"/>
</dbReference>
<evidence type="ECO:0000313" key="5">
    <source>
        <dbReference type="Proteomes" id="UP001217089"/>
    </source>
</evidence>
<feature type="region of interest" description="Disordered" evidence="2">
    <location>
        <begin position="223"/>
        <end position="247"/>
    </location>
</feature>
<dbReference type="InterPro" id="IPR042847">
    <property type="entry name" value="EFC12"/>
</dbReference>
<dbReference type="InterPro" id="IPR018247">
    <property type="entry name" value="EF_Hand_1_Ca_BS"/>
</dbReference>
<dbReference type="InterPro" id="IPR002048">
    <property type="entry name" value="EF_hand_dom"/>
</dbReference>
<protein>
    <recommendedName>
        <fullName evidence="3">EF-hand domain-containing protein</fullName>
    </recommendedName>
</protein>
<dbReference type="InterPro" id="IPR011992">
    <property type="entry name" value="EF-hand-dom_pair"/>
</dbReference>
<name>A0ABQ9DYJ7_TEGGR</name>
<feature type="domain" description="EF-hand" evidence="3">
    <location>
        <begin position="147"/>
        <end position="182"/>
    </location>
</feature>
<dbReference type="EMBL" id="JARBDR010000923">
    <property type="protein sequence ID" value="KAJ8298308.1"/>
    <property type="molecule type" value="Genomic_DNA"/>
</dbReference>
<organism evidence="4 5">
    <name type="scientific">Tegillarca granosa</name>
    <name type="common">Malaysian cockle</name>
    <name type="synonym">Anadara granosa</name>
    <dbReference type="NCBI Taxonomy" id="220873"/>
    <lineage>
        <taxon>Eukaryota</taxon>
        <taxon>Metazoa</taxon>
        <taxon>Spiralia</taxon>
        <taxon>Lophotrochozoa</taxon>
        <taxon>Mollusca</taxon>
        <taxon>Bivalvia</taxon>
        <taxon>Autobranchia</taxon>
        <taxon>Pteriomorphia</taxon>
        <taxon>Arcoida</taxon>
        <taxon>Arcoidea</taxon>
        <taxon>Arcidae</taxon>
        <taxon>Tegillarca</taxon>
    </lineage>
</organism>
<dbReference type="SUPFAM" id="SSF47473">
    <property type="entry name" value="EF-hand"/>
    <property type="match status" value="1"/>
</dbReference>
<dbReference type="CDD" id="cd00051">
    <property type="entry name" value="EFh"/>
    <property type="match status" value="1"/>
</dbReference>
<sequence length="247" mass="28451">MLELVKGLCKNKVLLTLNISRNPILPAYATIFLETIKRSPEMAIQELIMEGIVVDKDFESIQKEIQRHRMFTVKFELALPVRKTSLDQLKKEVEAPSVFNVDPLRLLYMLKEKYRAQDFFNKINRDSNEVVSRDELKYLFKDAGIPVTAMVIDKIMEFMDTNNDGEIDLSEFLEGDKKIRKLSREYARHTASLAASGESYTKYSRTFRKGNIDKMTFRLNIDKKGNPLTPIQSRDPSPSPQGGAFDF</sequence>
<dbReference type="Gene3D" id="1.10.238.10">
    <property type="entry name" value="EF-hand"/>
    <property type="match status" value="1"/>
</dbReference>
<dbReference type="Pfam" id="PF13499">
    <property type="entry name" value="EF-hand_7"/>
    <property type="match status" value="1"/>
</dbReference>
<evidence type="ECO:0000313" key="4">
    <source>
        <dbReference type="EMBL" id="KAJ8298308.1"/>
    </source>
</evidence>
<reference evidence="4 5" key="1">
    <citation type="submission" date="2022-12" db="EMBL/GenBank/DDBJ databases">
        <title>Chromosome-level genome of Tegillarca granosa.</title>
        <authorList>
            <person name="Kim J."/>
        </authorList>
    </citation>
    <scope>NUCLEOTIDE SEQUENCE [LARGE SCALE GENOMIC DNA]</scope>
    <source>
        <strain evidence="4">Teg-2019</strain>
        <tissue evidence="4">Adductor muscle</tissue>
    </source>
</reference>
<keyword evidence="1" id="KW-0106">Calcium</keyword>
<dbReference type="SMART" id="SM00054">
    <property type="entry name" value="EFh"/>
    <property type="match status" value="2"/>
</dbReference>
<dbReference type="PROSITE" id="PS50222">
    <property type="entry name" value="EF_HAND_2"/>
    <property type="match status" value="2"/>
</dbReference>
<evidence type="ECO:0000256" key="2">
    <source>
        <dbReference type="SAM" id="MobiDB-lite"/>
    </source>
</evidence>